<name>A0A0X3NI92_SCHSO</name>
<reference evidence="2" key="1">
    <citation type="submission" date="2016-01" db="EMBL/GenBank/DDBJ databases">
        <title>Reference transcriptome for the parasite Schistocephalus solidus: insights into the molecular evolution of parasitism.</title>
        <authorList>
            <person name="Hebert F.O."/>
            <person name="Grambauer S."/>
            <person name="Barber I."/>
            <person name="Landry C.R."/>
            <person name="Aubin-Horth N."/>
        </authorList>
    </citation>
    <scope>NUCLEOTIDE SEQUENCE</scope>
</reference>
<accession>A0A0X3NI92</accession>
<protein>
    <recommendedName>
        <fullName evidence="3">Secreted protein</fullName>
    </recommendedName>
</protein>
<dbReference type="EMBL" id="GEEE01023837">
    <property type="protein sequence ID" value="JAP39388.1"/>
    <property type="molecule type" value="Transcribed_RNA"/>
</dbReference>
<gene>
    <name evidence="2" type="ORF">TR165527</name>
</gene>
<feature type="chain" id="PRO_5007050613" description="Secreted protein" evidence="1">
    <location>
        <begin position="30"/>
        <end position="115"/>
    </location>
</feature>
<evidence type="ECO:0000256" key="1">
    <source>
        <dbReference type="SAM" id="SignalP"/>
    </source>
</evidence>
<proteinExistence type="predicted"/>
<dbReference type="AlphaFoldDB" id="A0A0X3NI92"/>
<keyword evidence="1" id="KW-0732">Signal</keyword>
<organism evidence="2">
    <name type="scientific">Schistocephalus solidus</name>
    <name type="common">Tapeworm</name>
    <dbReference type="NCBI Taxonomy" id="70667"/>
    <lineage>
        <taxon>Eukaryota</taxon>
        <taxon>Metazoa</taxon>
        <taxon>Spiralia</taxon>
        <taxon>Lophotrochozoa</taxon>
        <taxon>Platyhelminthes</taxon>
        <taxon>Cestoda</taxon>
        <taxon>Eucestoda</taxon>
        <taxon>Diphyllobothriidea</taxon>
        <taxon>Diphyllobothriidae</taxon>
        <taxon>Schistocephalus</taxon>
    </lineage>
</organism>
<sequence>MCVFCACFHGTGLFIGVLNYHLFCAPVLPDQSAERCELKQVRHKGSQAYLLIIAWFRQGVCELNVYFFFHPPRCSVINSICPAVRPDQRHTPLLCSLDILVFVTPRRVTGNLSSI</sequence>
<feature type="signal peptide" evidence="1">
    <location>
        <begin position="1"/>
        <end position="29"/>
    </location>
</feature>
<evidence type="ECO:0008006" key="3">
    <source>
        <dbReference type="Google" id="ProtNLM"/>
    </source>
</evidence>
<evidence type="ECO:0000313" key="2">
    <source>
        <dbReference type="EMBL" id="JAP39388.1"/>
    </source>
</evidence>